<evidence type="ECO:0000313" key="2">
    <source>
        <dbReference type="EMBL" id="CAE8620887.1"/>
    </source>
</evidence>
<reference evidence="3" key="1">
    <citation type="submission" date="2021-02" db="EMBL/GenBank/DDBJ databases">
        <authorList>
            <person name="Dougan E. K."/>
            <person name="Rhodes N."/>
            <person name="Thang M."/>
            <person name="Chan C."/>
        </authorList>
    </citation>
    <scope>NUCLEOTIDE SEQUENCE</scope>
</reference>
<accession>A0A813JDD4</accession>
<sequence length="156" mass="17492">MNSATTNTWRVGEVSMTRLSFNAMVSRKKYDMPEDMFKTTTMGRQAEWGKDFCTNPIMARTMSGHLDPTRPDCFSPIKSFRQTGEWLQGSISPSSPKFVARHATLNKSPNSTITSWNGTWKELEDRRSVQNRMGSTDGSHASSRGGLTTSWSSPML</sequence>
<dbReference type="EMBL" id="CAJNNV010027601">
    <property type="protein sequence ID" value="CAE8620887.1"/>
    <property type="molecule type" value="Genomic_DNA"/>
</dbReference>
<comment type="caution">
    <text evidence="3">The sequence shown here is derived from an EMBL/GenBank/DDBJ whole genome shotgun (WGS) entry which is preliminary data.</text>
</comment>
<evidence type="ECO:0000313" key="4">
    <source>
        <dbReference type="Proteomes" id="UP000626109"/>
    </source>
</evidence>
<organism evidence="3 4">
    <name type="scientific">Polarella glacialis</name>
    <name type="common">Dinoflagellate</name>
    <dbReference type="NCBI Taxonomy" id="89957"/>
    <lineage>
        <taxon>Eukaryota</taxon>
        <taxon>Sar</taxon>
        <taxon>Alveolata</taxon>
        <taxon>Dinophyceae</taxon>
        <taxon>Suessiales</taxon>
        <taxon>Suessiaceae</taxon>
        <taxon>Polarella</taxon>
    </lineage>
</organism>
<evidence type="ECO:0000313" key="3">
    <source>
        <dbReference type="EMBL" id="CAE8674046.1"/>
    </source>
</evidence>
<dbReference type="EMBL" id="CAJNNW010024751">
    <property type="protein sequence ID" value="CAE8674046.1"/>
    <property type="molecule type" value="Genomic_DNA"/>
</dbReference>
<name>A0A813JDD4_POLGL</name>
<protein>
    <submittedName>
        <fullName evidence="3">Uncharacterized protein</fullName>
    </submittedName>
</protein>
<dbReference type="Proteomes" id="UP000654075">
    <property type="component" value="Unassembled WGS sequence"/>
</dbReference>
<evidence type="ECO:0000313" key="5">
    <source>
        <dbReference type="Proteomes" id="UP000654075"/>
    </source>
</evidence>
<dbReference type="AlphaFoldDB" id="A0A813JDD4"/>
<evidence type="ECO:0000256" key="1">
    <source>
        <dbReference type="SAM" id="MobiDB-lite"/>
    </source>
</evidence>
<proteinExistence type="predicted"/>
<feature type="compositionally biased region" description="Polar residues" evidence="1">
    <location>
        <begin position="130"/>
        <end position="156"/>
    </location>
</feature>
<dbReference type="Proteomes" id="UP000626109">
    <property type="component" value="Unassembled WGS sequence"/>
</dbReference>
<feature type="region of interest" description="Disordered" evidence="1">
    <location>
        <begin position="128"/>
        <end position="156"/>
    </location>
</feature>
<gene>
    <name evidence="2" type="ORF">PGLA1383_LOCUS38411</name>
    <name evidence="3" type="ORF">PGLA2088_LOCUS18791</name>
</gene>
<keyword evidence="5" id="KW-1185">Reference proteome</keyword>